<dbReference type="AlphaFoldDB" id="A0A510K2T5"/>
<reference evidence="2 3" key="2">
    <citation type="submission" date="2019-07" db="EMBL/GenBank/DDBJ databases">
        <title>Complete Genome Sequence of Leptotrichia trevisanii Strain JMUB3935.</title>
        <authorList>
            <person name="Watanabe S."/>
            <person name="Cui L."/>
        </authorList>
    </citation>
    <scope>NUCLEOTIDE SEQUENCE [LARGE SCALE GENOMIC DNA]</scope>
    <source>
        <strain evidence="2 3">JMUB3935</strain>
    </source>
</reference>
<name>A0A510K2T5_9FUSO</name>
<evidence type="ECO:0000313" key="2">
    <source>
        <dbReference type="EMBL" id="BBM52178.1"/>
    </source>
</evidence>
<dbReference type="RefSeq" id="WP_156906993.1">
    <property type="nucleotide sequence ID" value="NZ_AP019831.1"/>
</dbReference>
<gene>
    <name evidence="1" type="ORF">JMUB3870_1159</name>
    <name evidence="2" type="ORF">JMUB3935_1156</name>
</gene>
<dbReference type="EMBL" id="AP019831">
    <property type="protein sequence ID" value="BBM45041.1"/>
    <property type="molecule type" value="Genomic_DNA"/>
</dbReference>
<protein>
    <submittedName>
        <fullName evidence="1">Uncharacterized protein</fullName>
    </submittedName>
</protein>
<organism evidence="1 4">
    <name type="scientific">Leptotrichia trevisanii</name>
    <dbReference type="NCBI Taxonomy" id="109328"/>
    <lineage>
        <taxon>Bacteria</taxon>
        <taxon>Fusobacteriati</taxon>
        <taxon>Fusobacteriota</taxon>
        <taxon>Fusobacteriia</taxon>
        <taxon>Fusobacteriales</taxon>
        <taxon>Leptotrichiaceae</taxon>
        <taxon>Leptotrichia</taxon>
    </lineage>
</organism>
<evidence type="ECO:0000313" key="3">
    <source>
        <dbReference type="Proteomes" id="UP000321378"/>
    </source>
</evidence>
<proteinExistence type="predicted"/>
<sequence>MKENCNKKGYKKSDNKTDILESISPKIKLFFEENEQNTDYLIPLDRNNSVKLVKVQEK</sequence>
<dbReference type="Proteomes" id="UP000422644">
    <property type="component" value="Chromosome"/>
</dbReference>
<keyword evidence="4" id="KW-1185">Reference proteome</keyword>
<dbReference type="Proteomes" id="UP000321378">
    <property type="component" value="Chromosome"/>
</dbReference>
<accession>A0A510K2T5</accession>
<evidence type="ECO:0000313" key="1">
    <source>
        <dbReference type="EMBL" id="BBM45041.1"/>
    </source>
</evidence>
<reference evidence="1 4" key="1">
    <citation type="submission" date="2019-07" db="EMBL/GenBank/DDBJ databases">
        <title>Complete Genome Sequence of Leptotrichia trevisanii Strain JMUB3870.</title>
        <authorList>
            <person name="Watanabe S."/>
            <person name="Cui L."/>
        </authorList>
    </citation>
    <scope>NUCLEOTIDE SEQUENCE [LARGE SCALE GENOMIC DNA]</scope>
    <source>
        <strain evidence="1 4">JMUB3870</strain>
    </source>
</reference>
<dbReference type="EMBL" id="AP019840">
    <property type="protein sequence ID" value="BBM52178.1"/>
    <property type="molecule type" value="Genomic_DNA"/>
</dbReference>
<evidence type="ECO:0000313" key="4">
    <source>
        <dbReference type="Proteomes" id="UP000422644"/>
    </source>
</evidence>